<dbReference type="SUPFAM" id="SSF52540">
    <property type="entry name" value="P-loop containing nucleoside triphosphate hydrolases"/>
    <property type="match status" value="1"/>
</dbReference>
<evidence type="ECO:0000259" key="4">
    <source>
        <dbReference type="SMART" id="SM01043"/>
    </source>
</evidence>
<dbReference type="InterPro" id="IPR041664">
    <property type="entry name" value="AAA_16"/>
</dbReference>
<dbReference type="InterPro" id="IPR011990">
    <property type="entry name" value="TPR-like_helical_dom_sf"/>
</dbReference>
<name>A0ABV3RIP8_9RHOB</name>
<evidence type="ECO:0000256" key="3">
    <source>
        <dbReference type="SAM" id="MobiDB-lite"/>
    </source>
</evidence>
<sequence length="1268" mass="140707">MVFGYRGRQRAKGRDLVRQTADFRLMGEPRLFSLEGKALGLPTAKTLATLAIILAAGSTGVTRQSIGEMLWSRSEEQQARTNLRQALSALRKALGPLANSLHQQGDVLSFRRDGIMLDLDLIETPGNPLGDDYLHRLMDAGDFMQGFALREPPFEEWLGEQRARVTRLLQERLDEICEALLHAEEFAKAERVSRKLIALDNFNEAAHRARMKALTGCGEVATALKHFEDFKHLLASELGVSPGAKTLELVRTFRTIDPPVQKTETQAQTAPVRPMAEQQVETPNARQPELRNVVVVAVDISEDGAGPSDLTAQFDAIQDVSEALSRLVLDFQGTELSNNGTSLLAVFGYPKAHSKEGERGIGFGSRAREEILAQMPNVNVRVAIVSGIVLAQTSERGNVLGDPIRRAQAQIHNTPDGRISVDRGIFQATGDIAAYEELTGSAWCLATRAGDTSARRSQFVGRDRELRQVLELLEDVEHDSRGEVMVLRGEAGIGKTRLSVEIAAHAEDLGFDVSACRVLDFGQGRKDNSLAMIARALDAPEPSQLNRIEHAVWTDLIRPEALTSEDSKLILELDAGSLLSEQTRMLQRLARDKVQVRPFLLIVEDVHWAHPNLMQSLADLAASIVDLPMVLAFTTRPENDPMTNAWRVRAGKTKTTTIDLRALRRKAALDLARNLRSLDEALLEQCLQRADGNPLFIEQLVFWAEEQSETNLPLSVQSVVQERLDKLPEATRDMARAASVLGQVFSADALEAVHGRDISLANQLDEAHLVVRREDTFSFVHALVRDGIYASLSAKSKQELHTRAAEFFSDTDPVLSARHFLWSGAEGAWEICRDTAAREQRAGRLETAYELACLAMDACDVAGERPRLLVLLGEIQRDREMFPDAIETLGAVDTSDEELLLRALVGAAECHFRLDNQDEAERLLNESRSLPLAEQDATWRTTMACLQSGVEFSRGNSQAAIHYAKMAGDASVRLEDQRLRARVLSTLADAEWVDGLFQSAAGHFRECVDLCYSNGLRRYGLNNQSIMGMLRFYDAQLSDAHRIMSETIAEARSINFARAQMNSEHMLVYIQSARAEYEAAREHWQRARHLIETSSANRFFMNSGCYAAQFMGPLGEIGPLMDYLRQSERVAEDLGLVWVLPWALASRARWTEDHSEATRVLDQAEKLVFSGLTTYPFEFYYVGIDAAIRLEDWGRVETYADRLDAFLSKEPVGLATFVTAKARAMAAAGQGRGDPDELRRLVARAGELELFEAQAMLTRALNAPNPGA</sequence>
<dbReference type="Gene3D" id="3.40.50.300">
    <property type="entry name" value="P-loop containing nucleotide triphosphate hydrolases"/>
    <property type="match status" value="1"/>
</dbReference>
<dbReference type="Pfam" id="PF03704">
    <property type="entry name" value="BTAD"/>
    <property type="match status" value="1"/>
</dbReference>
<dbReference type="InterPro" id="IPR005158">
    <property type="entry name" value="BTAD"/>
</dbReference>
<keyword evidence="1" id="KW-0547">Nucleotide-binding</keyword>
<evidence type="ECO:0000313" key="6">
    <source>
        <dbReference type="Proteomes" id="UP001556098"/>
    </source>
</evidence>
<comment type="caution">
    <text evidence="5">The sequence shown here is derived from an EMBL/GenBank/DDBJ whole genome shotgun (WGS) entry which is preliminary data.</text>
</comment>
<evidence type="ECO:0000256" key="2">
    <source>
        <dbReference type="ARBA" id="ARBA00022840"/>
    </source>
</evidence>
<reference evidence="5 6" key="1">
    <citation type="submission" date="2024-07" db="EMBL/GenBank/DDBJ databases">
        <title>Marimonas sp.nov., isolated from tidal-flat sediment.</title>
        <authorList>
            <person name="Jayan J.N."/>
            <person name="Lee S.S."/>
        </authorList>
    </citation>
    <scope>NUCLEOTIDE SEQUENCE [LARGE SCALE GENOMIC DNA]</scope>
    <source>
        <strain evidence="5 6">MJW-29</strain>
    </source>
</reference>
<keyword evidence="6" id="KW-1185">Reference proteome</keyword>
<proteinExistence type="predicted"/>
<gene>
    <name evidence="5" type="ORF">AB2B41_04410</name>
</gene>
<evidence type="ECO:0000313" key="5">
    <source>
        <dbReference type="EMBL" id="MEW9918829.1"/>
    </source>
</evidence>
<dbReference type="SUPFAM" id="SSF48452">
    <property type="entry name" value="TPR-like"/>
    <property type="match status" value="2"/>
</dbReference>
<dbReference type="EMBL" id="JBFNXX010000002">
    <property type="protein sequence ID" value="MEW9918829.1"/>
    <property type="molecule type" value="Genomic_DNA"/>
</dbReference>
<feature type="region of interest" description="Disordered" evidence="3">
    <location>
        <begin position="262"/>
        <end position="284"/>
    </location>
</feature>
<dbReference type="InterPro" id="IPR027417">
    <property type="entry name" value="P-loop_NTPase"/>
</dbReference>
<keyword evidence="2" id="KW-0067">ATP-binding</keyword>
<dbReference type="SMART" id="SM01043">
    <property type="entry name" value="BTAD"/>
    <property type="match status" value="1"/>
</dbReference>
<organism evidence="5 6">
    <name type="scientific">Sulfitobacter sediminis</name>
    <dbReference type="NCBI Taxonomy" id="3234186"/>
    <lineage>
        <taxon>Bacteria</taxon>
        <taxon>Pseudomonadati</taxon>
        <taxon>Pseudomonadota</taxon>
        <taxon>Alphaproteobacteria</taxon>
        <taxon>Rhodobacterales</taxon>
        <taxon>Roseobacteraceae</taxon>
        <taxon>Sulfitobacter</taxon>
    </lineage>
</organism>
<dbReference type="Proteomes" id="UP001556098">
    <property type="component" value="Unassembled WGS sequence"/>
</dbReference>
<dbReference type="PANTHER" id="PTHR16305:SF28">
    <property type="entry name" value="GUANYLATE CYCLASE DOMAIN-CONTAINING PROTEIN"/>
    <property type="match status" value="1"/>
</dbReference>
<dbReference type="InterPro" id="IPR029787">
    <property type="entry name" value="Nucleotide_cyclase"/>
</dbReference>
<dbReference type="Pfam" id="PF13191">
    <property type="entry name" value="AAA_16"/>
    <property type="match status" value="1"/>
</dbReference>
<evidence type="ECO:0000256" key="1">
    <source>
        <dbReference type="ARBA" id="ARBA00022741"/>
    </source>
</evidence>
<dbReference type="PANTHER" id="PTHR16305">
    <property type="entry name" value="TESTICULAR SOLUBLE ADENYLYL CYCLASE"/>
    <property type="match status" value="1"/>
</dbReference>
<feature type="domain" description="Bacterial transcriptional activator" evidence="4">
    <location>
        <begin position="117"/>
        <end position="254"/>
    </location>
</feature>
<accession>A0ABV3RIP8</accession>
<dbReference type="RefSeq" id="WP_367876528.1">
    <property type="nucleotide sequence ID" value="NZ_JBFNXX010000002.1"/>
</dbReference>
<dbReference type="Gene3D" id="1.25.40.10">
    <property type="entry name" value="Tetratricopeptide repeat domain"/>
    <property type="match status" value="2"/>
</dbReference>
<protein>
    <submittedName>
        <fullName evidence="5">BTAD domain-containing putative transcriptional regulator</fullName>
    </submittedName>
</protein>
<dbReference type="Gene3D" id="3.30.70.1230">
    <property type="entry name" value="Nucleotide cyclase"/>
    <property type="match status" value="1"/>
</dbReference>
<dbReference type="SUPFAM" id="SSF55073">
    <property type="entry name" value="Nucleotide cyclase"/>
    <property type="match status" value="1"/>
</dbReference>